<sequence length="51" mass="5651">DGACGDVQSRLDLYKHSLLHKGDDHGCGAARRPAGQLLRLQLMCAVYRQRT</sequence>
<name>A0ABD0RJ89_CIRMR</name>
<dbReference type="EMBL" id="JAMKFB020000003">
    <property type="protein sequence ID" value="KAL0198448.1"/>
    <property type="molecule type" value="Genomic_DNA"/>
</dbReference>
<keyword evidence="2" id="KW-1185">Reference proteome</keyword>
<evidence type="ECO:0000313" key="1">
    <source>
        <dbReference type="EMBL" id="KAL0198448.1"/>
    </source>
</evidence>
<protein>
    <submittedName>
        <fullName evidence="1">Uncharacterized protein</fullName>
    </submittedName>
</protein>
<proteinExistence type="predicted"/>
<feature type="non-terminal residue" evidence="1">
    <location>
        <position position="1"/>
    </location>
</feature>
<dbReference type="AlphaFoldDB" id="A0ABD0RJ89"/>
<organism evidence="1 2">
    <name type="scientific">Cirrhinus mrigala</name>
    <name type="common">Mrigala</name>
    <dbReference type="NCBI Taxonomy" id="683832"/>
    <lineage>
        <taxon>Eukaryota</taxon>
        <taxon>Metazoa</taxon>
        <taxon>Chordata</taxon>
        <taxon>Craniata</taxon>
        <taxon>Vertebrata</taxon>
        <taxon>Euteleostomi</taxon>
        <taxon>Actinopterygii</taxon>
        <taxon>Neopterygii</taxon>
        <taxon>Teleostei</taxon>
        <taxon>Ostariophysi</taxon>
        <taxon>Cypriniformes</taxon>
        <taxon>Cyprinidae</taxon>
        <taxon>Labeoninae</taxon>
        <taxon>Labeonini</taxon>
        <taxon>Cirrhinus</taxon>
    </lineage>
</organism>
<dbReference type="Proteomes" id="UP001529510">
    <property type="component" value="Unassembled WGS sequence"/>
</dbReference>
<feature type="non-terminal residue" evidence="1">
    <location>
        <position position="51"/>
    </location>
</feature>
<comment type="caution">
    <text evidence="1">The sequence shown here is derived from an EMBL/GenBank/DDBJ whole genome shotgun (WGS) entry which is preliminary data.</text>
</comment>
<accession>A0ABD0RJ89</accession>
<reference evidence="1 2" key="1">
    <citation type="submission" date="2024-05" db="EMBL/GenBank/DDBJ databases">
        <title>Genome sequencing and assembly of Indian major carp, Cirrhinus mrigala (Hamilton, 1822).</title>
        <authorList>
            <person name="Mohindra V."/>
            <person name="Chowdhury L.M."/>
            <person name="Lal K."/>
            <person name="Jena J.K."/>
        </authorList>
    </citation>
    <scope>NUCLEOTIDE SEQUENCE [LARGE SCALE GENOMIC DNA]</scope>
    <source>
        <strain evidence="1">CM1030</strain>
        <tissue evidence="1">Blood</tissue>
    </source>
</reference>
<gene>
    <name evidence="1" type="ORF">M9458_006988</name>
</gene>
<evidence type="ECO:0000313" key="2">
    <source>
        <dbReference type="Proteomes" id="UP001529510"/>
    </source>
</evidence>